<evidence type="ECO:0000259" key="1">
    <source>
        <dbReference type="Pfam" id="PF04542"/>
    </source>
</evidence>
<dbReference type="NCBIfam" id="TIGR02937">
    <property type="entry name" value="sigma70-ECF"/>
    <property type="match status" value="1"/>
</dbReference>
<name>A0A2A6RFL5_9CHLR</name>
<comment type="caution">
    <text evidence="2">The sequence shown here is derived from an EMBL/GenBank/DDBJ whole genome shotgun (WGS) entry which is preliminary data.</text>
</comment>
<dbReference type="Pfam" id="PF04542">
    <property type="entry name" value="Sigma70_r2"/>
    <property type="match status" value="1"/>
</dbReference>
<reference evidence="3" key="1">
    <citation type="submission" date="2017-08" db="EMBL/GenBank/DDBJ databases">
        <authorList>
            <person name="Grouzdev D.S."/>
            <person name="Gaisin V.A."/>
            <person name="Rysina M.S."/>
            <person name="Gorlenko V.M."/>
        </authorList>
    </citation>
    <scope>NUCLEOTIDE SEQUENCE [LARGE SCALE GENOMIC DNA]</scope>
    <source>
        <strain evidence="3">Kir15-3F</strain>
    </source>
</reference>
<evidence type="ECO:0000313" key="2">
    <source>
        <dbReference type="EMBL" id="PDW01812.1"/>
    </source>
</evidence>
<keyword evidence="3" id="KW-1185">Reference proteome</keyword>
<dbReference type="InterPro" id="IPR013325">
    <property type="entry name" value="RNA_pol_sigma_r2"/>
</dbReference>
<dbReference type="GO" id="GO:0003700">
    <property type="term" value="F:DNA-binding transcription factor activity"/>
    <property type="evidence" value="ECO:0007669"/>
    <property type="project" value="InterPro"/>
</dbReference>
<dbReference type="GO" id="GO:0006352">
    <property type="term" value="P:DNA-templated transcription initiation"/>
    <property type="evidence" value="ECO:0007669"/>
    <property type="project" value="InterPro"/>
</dbReference>
<dbReference type="SUPFAM" id="SSF88946">
    <property type="entry name" value="Sigma2 domain of RNA polymerase sigma factors"/>
    <property type="match status" value="1"/>
</dbReference>
<organism evidence="2 3">
    <name type="scientific">Candidatus Viridilinea mediisalina</name>
    <dbReference type="NCBI Taxonomy" id="2024553"/>
    <lineage>
        <taxon>Bacteria</taxon>
        <taxon>Bacillati</taxon>
        <taxon>Chloroflexota</taxon>
        <taxon>Chloroflexia</taxon>
        <taxon>Chloroflexales</taxon>
        <taxon>Chloroflexineae</taxon>
        <taxon>Oscillochloridaceae</taxon>
        <taxon>Candidatus Viridilinea</taxon>
    </lineage>
</organism>
<dbReference type="EMBL" id="NQWI01000106">
    <property type="protein sequence ID" value="PDW01812.1"/>
    <property type="molecule type" value="Genomic_DNA"/>
</dbReference>
<dbReference type="Gene3D" id="1.10.1740.10">
    <property type="match status" value="1"/>
</dbReference>
<accession>A0A2A6RFL5</accession>
<evidence type="ECO:0000313" key="3">
    <source>
        <dbReference type="Proteomes" id="UP000220527"/>
    </source>
</evidence>
<sequence length="258" mass="28808">MRGGVRMDGAASSVDWVAFVEQLNAEQGWGFAPADVLAYVAALRSLLPPTASPAKLRRVCLNYYADAPLVAALSDCQHPNYHAAWVDWHGFAFQVLYSSGWFASDDPACDTEDLAQMTLLELLRSLPSFNFESRLHTWAHAVIVRSAQRAGRDRCTARRVQQRFVMRQQNATSQFAPEYQQPTASTEGRVLSQLVHDVLMKTADLRLPQIFLLHALRDLTSDQIAALLQLKPARVRRLLGQARGIVRHSPALQAWCAD</sequence>
<dbReference type="InterPro" id="IPR007627">
    <property type="entry name" value="RNA_pol_sigma70_r2"/>
</dbReference>
<dbReference type="AlphaFoldDB" id="A0A2A6RFL5"/>
<dbReference type="InterPro" id="IPR014284">
    <property type="entry name" value="RNA_pol_sigma-70_dom"/>
</dbReference>
<protein>
    <recommendedName>
        <fullName evidence="1">RNA polymerase sigma-70 region 2 domain-containing protein</fullName>
    </recommendedName>
</protein>
<proteinExistence type="predicted"/>
<gene>
    <name evidence="2" type="ORF">CJ255_17140</name>
</gene>
<feature type="domain" description="RNA polymerase sigma-70 region 2" evidence="1">
    <location>
        <begin position="110"/>
        <end position="153"/>
    </location>
</feature>
<dbReference type="OrthoDB" id="153462at2"/>
<dbReference type="Proteomes" id="UP000220527">
    <property type="component" value="Unassembled WGS sequence"/>
</dbReference>